<feature type="region of interest" description="Disordered" evidence="1">
    <location>
        <begin position="75"/>
        <end position="153"/>
    </location>
</feature>
<feature type="region of interest" description="Disordered" evidence="1">
    <location>
        <begin position="174"/>
        <end position="195"/>
    </location>
</feature>
<evidence type="ECO:0000313" key="3">
    <source>
        <dbReference type="Proteomes" id="UP000076798"/>
    </source>
</evidence>
<keyword evidence="3" id="KW-1185">Reference proteome</keyword>
<evidence type="ECO:0000256" key="1">
    <source>
        <dbReference type="SAM" id="MobiDB-lite"/>
    </source>
</evidence>
<proteinExistence type="predicted"/>
<sequence length="423" mass="46395">MYCHPISLIPKGNLQGASLGLGSDQSCRKLNISRTTTQAGHSGPRKPQTPFNPPKPEQNLPYYQKAPRRAHHHLPVTGLPFADPWAGSSGSQTLTDTDTKKPSGHLQTRRTSRGTQVERISAARRPGGRTFDTVPFTSDARGPSKGLGNDRIIPPMIPALKRVGTIRRRSLRTKSTRRMPSGRAVARNGDRAGHRNDVGIFHQRSAYNAGTNDGDHCDRHEKPRLTGSAEDRSGVDGEDSSPVVFDDLHITLDTPLHNPHADSPTSPSCIVDSNISGTTPLEIGFDEDYIYFGNSEEAREEEDSQARWAVGQRAKECGLAQLYVLDDCFKWLTFGCEEVGSEEGVSVRLPARVSKILERAKAQKSGTDSASNVRNGKNREWRELNGDMVAVMRTLGSAIWTADDKASCREGKQIKVSQVRLIS</sequence>
<protein>
    <submittedName>
        <fullName evidence="2">Uncharacterized protein</fullName>
    </submittedName>
</protein>
<evidence type="ECO:0000313" key="2">
    <source>
        <dbReference type="EMBL" id="KZT43626.1"/>
    </source>
</evidence>
<dbReference type="AlphaFoldDB" id="A0A166ICV5"/>
<dbReference type="Proteomes" id="UP000076798">
    <property type="component" value="Unassembled WGS sequence"/>
</dbReference>
<gene>
    <name evidence="2" type="ORF">SISSUDRAFT_1040094</name>
</gene>
<feature type="compositionally biased region" description="Basic and acidic residues" evidence="1">
    <location>
        <begin position="213"/>
        <end position="235"/>
    </location>
</feature>
<dbReference type="EMBL" id="KV428007">
    <property type="protein sequence ID" value="KZT43626.1"/>
    <property type="molecule type" value="Genomic_DNA"/>
</dbReference>
<reference evidence="2 3" key="1">
    <citation type="journal article" date="2016" name="Mol. Biol. Evol.">
        <title>Comparative Genomics of Early-Diverging Mushroom-Forming Fungi Provides Insights into the Origins of Lignocellulose Decay Capabilities.</title>
        <authorList>
            <person name="Nagy L.G."/>
            <person name="Riley R."/>
            <person name="Tritt A."/>
            <person name="Adam C."/>
            <person name="Daum C."/>
            <person name="Floudas D."/>
            <person name="Sun H."/>
            <person name="Yadav J.S."/>
            <person name="Pangilinan J."/>
            <person name="Larsson K.H."/>
            <person name="Matsuura K."/>
            <person name="Barry K."/>
            <person name="Labutti K."/>
            <person name="Kuo R."/>
            <person name="Ohm R.A."/>
            <person name="Bhattacharya S.S."/>
            <person name="Shirouzu T."/>
            <person name="Yoshinaga Y."/>
            <person name="Martin F.M."/>
            <person name="Grigoriev I.V."/>
            <person name="Hibbett D.S."/>
        </authorList>
    </citation>
    <scope>NUCLEOTIDE SEQUENCE [LARGE SCALE GENOMIC DNA]</scope>
    <source>
        <strain evidence="2 3">HHB10207 ss-3</strain>
    </source>
</reference>
<organism evidence="2 3">
    <name type="scientific">Sistotremastrum suecicum HHB10207 ss-3</name>
    <dbReference type="NCBI Taxonomy" id="1314776"/>
    <lineage>
        <taxon>Eukaryota</taxon>
        <taxon>Fungi</taxon>
        <taxon>Dikarya</taxon>
        <taxon>Basidiomycota</taxon>
        <taxon>Agaricomycotina</taxon>
        <taxon>Agaricomycetes</taxon>
        <taxon>Sistotremastrales</taxon>
        <taxon>Sistotremastraceae</taxon>
        <taxon>Sistotremastrum</taxon>
    </lineage>
</organism>
<accession>A0A166ICV5</accession>
<feature type="region of interest" description="Disordered" evidence="1">
    <location>
        <begin position="207"/>
        <end position="240"/>
    </location>
</feature>
<name>A0A166ICV5_9AGAM</name>
<feature type="region of interest" description="Disordered" evidence="1">
    <location>
        <begin position="35"/>
        <end position="61"/>
    </location>
</feature>